<feature type="signal peptide" evidence="1">
    <location>
        <begin position="1"/>
        <end position="21"/>
    </location>
</feature>
<reference evidence="3" key="2">
    <citation type="submission" date="2023-07" db="EMBL/GenBank/DDBJ databases">
        <authorList>
            <person name="Jung D.-H."/>
        </authorList>
    </citation>
    <scope>NUCLEOTIDE SEQUENCE [LARGE SCALE GENOMIC DNA]</scope>
    <source>
        <strain evidence="3">JA-25</strain>
    </source>
</reference>
<reference evidence="3" key="1">
    <citation type="submission" date="2019-09" db="EMBL/GenBank/DDBJ databases">
        <authorList>
            <person name="Jung D.-H."/>
        </authorList>
    </citation>
    <scope>NUCLEOTIDE SEQUENCE [LARGE SCALE GENOMIC DNA]</scope>
    <source>
        <strain evidence="3">JA-25</strain>
    </source>
</reference>
<feature type="chain" id="PRO_5047071970" description="DUF481 domain-containing protein" evidence="1">
    <location>
        <begin position="22"/>
        <end position="312"/>
    </location>
</feature>
<accession>A0ABX0QC42</accession>
<dbReference type="Proteomes" id="UP000606008">
    <property type="component" value="Unassembled WGS sequence"/>
</dbReference>
<dbReference type="EMBL" id="WAEL01000002">
    <property type="protein sequence ID" value="NID09935.1"/>
    <property type="molecule type" value="Genomic_DNA"/>
</dbReference>
<evidence type="ECO:0008006" key="4">
    <source>
        <dbReference type="Google" id="ProtNLM"/>
    </source>
</evidence>
<evidence type="ECO:0000313" key="3">
    <source>
        <dbReference type="Proteomes" id="UP000606008"/>
    </source>
</evidence>
<keyword evidence="1" id="KW-0732">Signal</keyword>
<protein>
    <recommendedName>
        <fullName evidence="4">DUF481 domain-containing protein</fullName>
    </recommendedName>
</protein>
<name>A0ABX0QC42_9BACT</name>
<comment type="caution">
    <text evidence="2">The sequence shown here is derived from an EMBL/GenBank/DDBJ whole genome shotgun (WGS) entry which is preliminary data.</text>
</comment>
<evidence type="ECO:0000313" key="2">
    <source>
        <dbReference type="EMBL" id="NID09935.1"/>
    </source>
</evidence>
<organism evidence="2 3">
    <name type="scientific">Fibrivirga algicola</name>
    <dbReference type="NCBI Taxonomy" id="2950420"/>
    <lineage>
        <taxon>Bacteria</taxon>
        <taxon>Pseudomonadati</taxon>
        <taxon>Bacteroidota</taxon>
        <taxon>Cytophagia</taxon>
        <taxon>Cytophagales</taxon>
        <taxon>Spirosomataceae</taxon>
        <taxon>Fibrivirga</taxon>
    </lineage>
</organism>
<evidence type="ECO:0000256" key="1">
    <source>
        <dbReference type="SAM" id="SignalP"/>
    </source>
</evidence>
<keyword evidence="3" id="KW-1185">Reference proteome</keyword>
<proteinExistence type="predicted"/>
<sequence length="312" mass="33704">MAHRLLLVSIQLMFLSFSSWATSFPADTAQPGQPTSSTVSLSSRELTVRVNYTSRAVFSGRDFGVNEWMSTPSITYYAKSGFYADLTGYYFSQSLPHYELTAISAGYLGIVSSVVAVSGELSRSFLSQSGQQNLLPYSSNLSVNYTVSPVLSANADYYLMFGNATAHRVRLSLSAYASHKVQSSALGLKRVSCIPAFTAILGTETSALSVYQPGTATATATGTTTIPLTAAERRLQRLQAKRTGATTPAVTSTVEKFGLMALDLAVPIRATFTGFRLGLTNHLVKPIKIYADEDISTNPIYYADISLTWVIN</sequence>
<gene>
    <name evidence="2" type="ORF">F7231_07105</name>
</gene>
<dbReference type="RefSeq" id="WP_166691396.1">
    <property type="nucleotide sequence ID" value="NZ_WAEL01000002.1"/>
</dbReference>